<accession>A0A1X7IAB7</accession>
<keyword evidence="2" id="KW-0479">Metal-binding</keyword>
<organism evidence="4 5">
    <name type="scientific">Agreia pratensis</name>
    <dbReference type="NCBI Taxonomy" id="150121"/>
    <lineage>
        <taxon>Bacteria</taxon>
        <taxon>Bacillati</taxon>
        <taxon>Actinomycetota</taxon>
        <taxon>Actinomycetes</taxon>
        <taxon>Micrococcales</taxon>
        <taxon>Microbacteriaceae</taxon>
        <taxon>Agreia</taxon>
    </lineage>
</organism>
<dbReference type="Proteomes" id="UP000193244">
    <property type="component" value="Unassembled WGS sequence"/>
</dbReference>
<dbReference type="InterPro" id="IPR011005">
    <property type="entry name" value="Dihydropteroate_synth-like_sf"/>
</dbReference>
<dbReference type="Pfam" id="PF00809">
    <property type="entry name" value="Pterin_bind"/>
    <property type="match status" value="1"/>
</dbReference>
<protein>
    <recommendedName>
        <fullName evidence="2">Dihydropteroate synthase</fullName>
        <shortName evidence="2">DHPS</shortName>
        <ecNumber evidence="2">2.5.1.15</ecNumber>
    </recommendedName>
    <alternativeName>
        <fullName evidence="2">Dihydropteroate pyrophosphorylase</fullName>
    </alternativeName>
</protein>
<dbReference type="NCBIfam" id="TIGR01496">
    <property type="entry name" value="DHPS"/>
    <property type="match status" value="1"/>
</dbReference>
<reference evidence="5" key="1">
    <citation type="submission" date="2017-04" db="EMBL/GenBank/DDBJ databases">
        <authorList>
            <person name="Varghese N."/>
            <person name="Submissions S."/>
        </authorList>
    </citation>
    <scope>NUCLEOTIDE SEQUENCE [LARGE SCALE GENOMIC DNA]</scope>
    <source>
        <strain evidence="5">VKM Ac-2510</strain>
    </source>
</reference>
<evidence type="ECO:0000256" key="2">
    <source>
        <dbReference type="RuleBase" id="RU361205"/>
    </source>
</evidence>
<sequence length="307" mass="32723">MTTPTATSGFPLPPLTSPVRTIGARTIDFSSHIAVMAIVNRTPDSFFDRGKTFALDRAVDAALAAASAGADWVDIGGVKFAPGPEVSAAEELDRVLPVVQAVAAQSDIVISVDTFRLEVAEACIAAGASVVNDTTGLQNPALAELAASTGATLVITHSLAQPRTAYAAPRYDDVVLDVVDFLRKRVELAIDLGLDETQIIIDPGHDLNKNTVHSLEITRRFDEIARIGLPAIAAVSNKDFVGESLGAERDDRVDGSLAAATACALLGARIVRMHDVRRSVQAMRMTETILGLREPEYLRHNMTDENE</sequence>
<comment type="cofactor">
    <cofactor evidence="2">
        <name>Mg(2+)</name>
        <dbReference type="ChEBI" id="CHEBI:18420"/>
    </cofactor>
</comment>
<dbReference type="GO" id="GO:0005829">
    <property type="term" value="C:cytosol"/>
    <property type="evidence" value="ECO:0007669"/>
    <property type="project" value="TreeGrafter"/>
</dbReference>
<dbReference type="GO" id="GO:0004156">
    <property type="term" value="F:dihydropteroate synthase activity"/>
    <property type="evidence" value="ECO:0007669"/>
    <property type="project" value="UniProtKB-EC"/>
</dbReference>
<dbReference type="EC" id="2.5.1.15" evidence="2"/>
<dbReference type="PROSITE" id="PS00792">
    <property type="entry name" value="DHPS_1"/>
    <property type="match status" value="1"/>
</dbReference>
<dbReference type="InterPro" id="IPR045031">
    <property type="entry name" value="DHP_synth-like"/>
</dbReference>
<dbReference type="PANTHER" id="PTHR20941">
    <property type="entry name" value="FOLATE SYNTHESIS PROTEINS"/>
    <property type="match status" value="1"/>
</dbReference>
<dbReference type="GO" id="GO:0046656">
    <property type="term" value="P:folic acid biosynthetic process"/>
    <property type="evidence" value="ECO:0007669"/>
    <property type="project" value="UniProtKB-KW"/>
</dbReference>
<evidence type="ECO:0000259" key="3">
    <source>
        <dbReference type="PROSITE" id="PS50972"/>
    </source>
</evidence>
<name>A0A1X7IAB7_9MICO</name>
<gene>
    <name evidence="4" type="ORF">SAMN06296010_0260</name>
</gene>
<keyword evidence="2" id="KW-0460">Magnesium</keyword>
<dbReference type="OrthoDB" id="9811744at2"/>
<dbReference type="Gene3D" id="3.20.20.20">
    <property type="entry name" value="Dihydropteroate synthase-like"/>
    <property type="match status" value="1"/>
</dbReference>
<keyword evidence="5" id="KW-1185">Reference proteome</keyword>
<dbReference type="GO" id="GO:0046654">
    <property type="term" value="P:tetrahydrofolate biosynthetic process"/>
    <property type="evidence" value="ECO:0007669"/>
    <property type="project" value="UniProtKB-UniPathway"/>
</dbReference>
<dbReference type="PANTHER" id="PTHR20941:SF8">
    <property type="entry name" value="INACTIVE DIHYDROPTEROATE SYNTHASE 2"/>
    <property type="match status" value="1"/>
</dbReference>
<comment type="similarity">
    <text evidence="1 2">Belongs to the DHPS family.</text>
</comment>
<dbReference type="InterPro" id="IPR000489">
    <property type="entry name" value="Pterin-binding_dom"/>
</dbReference>
<comment type="function">
    <text evidence="2">Catalyzes the condensation of para-aminobenzoate (pABA) with 6-hydroxymethyl-7,8-dihydropterin diphosphate (DHPt-PP) to form 7,8-dihydropteroate (H2Pte), the immediate precursor of folate derivatives.</text>
</comment>
<dbReference type="EMBL" id="FXAY01000001">
    <property type="protein sequence ID" value="SMG10901.1"/>
    <property type="molecule type" value="Genomic_DNA"/>
</dbReference>
<keyword evidence="2" id="KW-0808">Transferase</keyword>
<evidence type="ECO:0000313" key="4">
    <source>
        <dbReference type="EMBL" id="SMG10901.1"/>
    </source>
</evidence>
<comment type="pathway">
    <text evidence="2">Cofactor biosynthesis; tetrahydrofolate biosynthesis; 7,8-dihydrofolate from 2-amino-4-hydroxy-6-hydroxymethyl-7,8-dihydropteridine diphosphate and 4-aminobenzoate: step 1/2.</text>
</comment>
<proteinExistence type="inferred from homology"/>
<evidence type="ECO:0000313" key="5">
    <source>
        <dbReference type="Proteomes" id="UP000193244"/>
    </source>
</evidence>
<dbReference type="InterPro" id="IPR006390">
    <property type="entry name" value="DHP_synth_dom"/>
</dbReference>
<dbReference type="AlphaFoldDB" id="A0A1X7IAB7"/>
<dbReference type="SUPFAM" id="SSF51717">
    <property type="entry name" value="Dihydropteroate synthetase-like"/>
    <property type="match status" value="1"/>
</dbReference>
<dbReference type="RefSeq" id="WP_085482197.1">
    <property type="nucleotide sequence ID" value="NZ_FXAY01000001.1"/>
</dbReference>
<dbReference type="UniPathway" id="UPA00077">
    <property type="reaction ID" value="UER00156"/>
</dbReference>
<dbReference type="STRING" id="150121.SAMN06296010_0260"/>
<feature type="domain" description="Pterin-binding" evidence="3">
    <location>
        <begin position="33"/>
        <end position="284"/>
    </location>
</feature>
<dbReference type="PROSITE" id="PS50972">
    <property type="entry name" value="PTERIN_BINDING"/>
    <property type="match status" value="1"/>
</dbReference>
<keyword evidence="2" id="KW-0289">Folate biosynthesis</keyword>
<dbReference type="GO" id="GO:0046872">
    <property type="term" value="F:metal ion binding"/>
    <property type="evidence" value="ECO:0007669"/>
    <property type="project" value="UniProtKB-KW"/>
</dbReference>
<evidence type="ECO:0000256" key="1">
    <source>
        <dbReference type="ARBA" id="ARBA00009503"/>
    </source>
</evidence>